<dbReference type="Proteomes" id="UP000053372">
    <property type="component" value="Unassembled WGS sequence"/>
</dbReference>
<dbReference type="InterPro" id="IPR002645">
    <property type="entry name" value="STAS_dom"/>
</dbReference>
<dbReference type="InterPro" id="IPR036513">
    <property type="entry name" value="STAS_dom_sf"/>
</dbReference>
<dbReference type="AlphaFoldDB" id="A0A0V7ZP97"/>
<dbReference type="PROSITE" id="PS50801">
    <property type="entry name" value="STAS"/>
    <property type="match status" value="1"/>
</dbReference>
<keyword evidence="3" id="KW-1185">Reference proteome</keyword>
<proteinExistence type="predicted"/>
<comment type="caution">
    <text evidence="2">The sequence shown here is derived from an EMBL/GenBank/DDBJ whole genome shotgun (WGS) entry which is preliminary data.</text>
</comment>
<name>A0A0V7ZP97_9CYAN</name>
<sequence length="114" mass="12951">MEIKGENYNVSYDENTCSVRFSGALRLTGLKDYGHILNLLNDIADREPSKIILNLQELDFLNSSGISMLSKFVIGMRKRKSIEVVVLGSRQIPWQGKSLKNLQRLMPGLRLDLQ</sequence>
<dbReference type="Gene3D" id="3.30.750.24">
    <property type="entry name" value="STAS domain"/>
    <property type="match status" value="1"/>
</dbReference>
<accession>A0A0V7ZP97</accession>
<evidence type="ECO:0000313" key="2">
    <source>
        <dbReference type="EMBL" id="KST66516.1"/>
    </source>
</evidence>
<protein>
    <recommendedName>
        <fullName evidence="1">STAS domain-containing protein</fullName>
    </recommendedName>
</protein>
<dbReference type="Pfam" id="PF01740">
    <property type="entry name" value="STAS"/>
    <property type="match status" value="1"/>
</dbReference>
<gene>
    <name evidence="2" type="ORF">BC008_43075</name>
</gene>
<dbReference type="NCBIfam" id="NF047705">
    <property type="entry name" value="slr1659_superfam"/>
    <property type="match status" value="1"/>
</dbReference>
<dbReference type="OrthoDB" id="9805711at2"/>
<organism evidence="2 3">
    <name type="scientific">Mastigocoleus testarum BC008</name>
    <dbReference type="NCBI Taxonomy" id="371196"/>
    <lineage>
        <taxon>Bacteria</taxon>
        <taxon>Bacillati</taxon>
        <taxon>Cyanobacteriota</taxon>
        <taxon>Cyanophyceae</taxon>
        <taxon>Nostocales</taxon>
        <taxon>Hapalosiphonaceae</taxon>
        <taxon>Mastigocoleus</taxon>
    </lineage>
</organism>
<dbReference type="SUPFAM" id="SSF52091">
    <property type="entry name" value="SpoIIaa-like"/>
    <property type="match status" value="1"/>
</dbReference>
<evidence type="ECO:0000259" key="1">
    <source>
        <dbReference type="PROSITE" id="PS50801"/>
    </source>
</evidence>
<dbReference type="EMBL" id="LMTZ01000096">
    <property type="protein sequence ID" value="KST66516.1"/>
    <property type="molecule type" value="Genomic_DNA"/>
</dbReference>
<feature type="domain" description="STAS" evidence="1">
    <location>
        <begin position="6"/>
        <end position="114"/>
    </location>
</feature>
<evidence type="ECO:0000313" key="3">
    <source>
        <dbReference type="Proteomes" id="UP000053372"/>
    </source>
</evidence>
<reference evidence="2 3" key="1">
    <citation type="journal article" date="2015" name="Genome Announc.">
        <title>Draft Genome of the Euendolithic (true boring) Cyanobacterium Mastigocoleus testarum strain BC008.</title>
        <authorList>
            <person name="Guida B.S."/>
            <person name="Garcia-Pichel F."/>
        </authorList>
    </citation>
    <scope>NUCLEOTIDE SEQUENCE [LARGE SCALE GENOMIC DNA]</scope>
    <source>
        <strain evidence="2 3">BC008</strain>
    </source>
</reference>
<dbReference type="RefSeq" id="WP_027842823.1">
    <property type="nucleotide sequence ID" value="NZ_LMTZ01000096.1"/>
</dbReference>